<feature type="domain" description="EAL" evidence="1">
    <location>
        <begin position="159"/>
        <end position="410"/>
    </location>
</feature>
<sequence length="738" mass="83953">MEYLVQNEMVKHLSEHVKENEIGIIYLDIIKFTEIERKHGLKKAGDILQLLEHAFSLLKQKHPEIFYIHRIVGDDFFIYVKLDKRLNMNERLKDIVGKINLFLHEQIAYYYSHTGITIKFHQSYTILLTEGMTTLERAVYISIKFLLRQAKLNSLEVENGQLKEAFQDLIIHNRIQTHFQPIVSLTTSEAYGYEALSRGQRDTHFAQPLNLFSYAENEGLLYVLEKTCRELALHRGKLFLLPKQKLFINVSAPVIFDPAFQPDTMRDFVQSCGLNNANIVFEITERTAIHDFSVVKKALDQFKRKGFEIAIDDAGAGYSSLQAISELRPHYIKIDRSLVQDIHNNIVKKNMMETFVSFAKRMNSKVIAEGIENSAELKMICDLGVEYGQGFFLAKPSFPPKKVDEKAEKLILKKKEKGDVRKRNDWTIGSLAQTSQDFRPDERVKHVSTILDTVSGEAGAVITEKNFPVGLVMRDKLNRQLAKPYGMSLFWDKPVSKLMDKEFLVVMTDESIEEVAQKAVTRDTEQMYDYIIVNDMNGYIGTVSIQMILDHLTSLNNEKLKDASPLTGMPGNKEIKNQLNGKLQAGKPFTLIYADLDEFKKFNDCYGFSLGDELIKKVGCIIEEVMYSTGTSSDFSGHIGGDDFIMITMNHRSDEICLALLEEFNKMLLPFTEEILTKLDLEELPFVPSISLVLLNVSDCTVSMTKLSAIAAEQKAAAKKIKGSSFIKHSVEKEGQPA</sequence>
<dbReference type="Gene3D" id="3.20.20.450">
    <property type="entry name" value="EAL domain"/>
    <property type="match status" value="1"/>
</dbReference>
<dbReference type="InterPro" id="IPR046342">
    <property type="entry name" value="CBS_dom_sf"/>
</dbReference>
<accession>A0ABW2NZ96</accession>
<reference evidence="4" key="1">
    <citation type="journal article" date="2019" name="Int. J. Syst. Evol. Microbiol.">
        <title>The Global Catalogue of Microorganisms (GCM) 10K type strain sequencing project: providing services to taxonomists for standard genome sequencing and annotation.</title>
        <authorList>
            <consortium name="The Broad Institute Genomics Platform"/>
            <consortium name="The Broad Institute Genome Sequencing Center for Infectious Disease"/>
            <person name="Wu L."/>
            <person name="Ma J."/>
        </authorList>
    </citation>
    <scope>NUCLEOTIDE SEQUENCE [LARGE SCALE GENOMIC DNA]</scope>
    <source>
        <strain evidence="4">NBRC 106396</strain>
    </source>
</reference>
<evidence type="ECO:0000259" key="2">
    <source>
        <dbReference type="PROSITE" id="PS50887"/>
    </source>
</evidence>
<dbReference type="PANTHER" id="PTHR33121">
    <property type="entry name" value="CYCLIC DI-GMP PHOSPHODIESTERASE PDEF"/>
    <property type="match status" value="1"/>
</dbReference>
<dbReference type="Pfam" id="PF00563">
    <property type="entry name" value="EAL"/>
    <property type="match status" value="1"/>
</dbReference>
<dbReference type="SMART" id="SM00052">
    <property type="entry name" value="EAL"/>
    <property type="match status" value="1"/>
</dbReference>
<dbReference type="PROSITE" id="PS50883">
    <property type="entry name" value="EAL"/>
    <property type="match status" value="1"/>
</dbReference>
<dbReference type="InterPro" id="IPR050706">
    <property type="entry name" value="Cyclic-di-GMP_PDE-like"/>
</dbReference>
<evidence type="ECO:0000313" key="4">
    <source>
        <dbReference type="Proteomes" id="UP001596549"/>
    </source>
</evidence>
<dbReference type="SUPFAM" id="SSF55073">
    <property type="entry name" value="Nucleotide cyclase"/>
    <property type="match status" value="1"/>
</dbReference>
<proteinExistence type="predicted"/>
<evidence type="ECO:0000313" key="3">
    <source>
        <dbReference type="EMBL" id="MFC7373269.1"/>
    </source>
</evidence>
<dbReference type="Pfam" id="PF00990">
    <property type="entry name" value="GGDEF"/>
    <property type="match status" value="1"/>
</dbReference>
<dbReference type="SMART" id="SM00267">
    <property type="entry name" value="GGDEF"/>
    <property type="match status" value="1"/>
</dbReference>
<dbReference type="SUPFAM" id="SSF54631">
    <property type="entry name" value="CBS-domain pair"/>
    <property type="match status" value="1"/>
</dbReference>
<dbReference type="InterPro" id="IPR001633">
    <property type="entry name" value="EAL_dom"/>
</dbReference>
<dbReference type="SUPFAM" id="SSF141868">
    <property type="entry name" value="EAL domain-like"/>
    <property type="match status" value="1"/>
</dbReference>
<dbReference type="InterPro" id="IPR043128">
    <property type="entry name" value="Rev_trsase/Diguanyl_cyclase"/>
</dbReference>
<protein>
    <submittedName>
        <fullName evidence="3">GGDEF domain-containing protein</fullName>
    </submittedName>
</protein>
<keyword evidence="4" id="KW-1185">Reference proteome</keyword>
<organism evidence="3 4">
    <name type="scientific">Fictibacillus iocasae</name>
    <dbReference type="NCBI Taxonomy" id="2715437"/>
    <lineage>
        <taxon>Bacteria</taxon>
        <taxon>Bacillati</taxon>
        <taxon>Bacillota</taxon>
        <taxon>Bacilli</taxon>
        <taxon>Bacillales</taxon>
        <taxon>Fictibacillaceae</taxon>
        <taxon>Fictibacillus</taxon>
    </lineage>
</organism>
<dbReference type="InterPro" id="IPR000160">
    <property type="entry name" value="GGDEF_dom"/>
</dbReference>
<gene>
    <name evidence="3" type="ORF">ACFQPF_16640</name>
</gene>
<dbReference type="InterPro" id="IPR035919">
    <property type="entry name" value="EAL_sf"/>
</dbReference>
<dbReference type="NCBIfam" id="TIGR00254">
    <property type="entry name" value="GGDEF"/>
    <property type="match status" value="1"/>
</dbReference>
<dbReference type="Gene3D" id="3.30.70.270">
    <property type="match status" value="1"/>
</dbReference>
<dbReference type="Proteomes" id="UP001596549">
    <property type="component" value="Unassembled WGS sequence"/>
</dbReference>
<dbReference type="EMBL" id="JBHTCP010000051">
    <property type="protein sequence ID" value="MFC7373269.1"/>
    <property type="molecule type" value="Genomic_DNA"/>
</dbReference>
<dbReference type="PROSITE" id="PS50887">
    <property type="entry name" value="GGDEF"/>
    <property type="match status" value="1"/>
</dbReference>
<dbReference type="RefSeq" id="WP_379751034.1">
    <property type="nucleotide sequence ID" value="NZ_JBHTCP010000051.1"/>
</dbReference>
<dbReference type="CDD" id="cd01948">
    <property type="entry name" value="EAL"/>
    <property type="match status" value="1"/>
</dbReference>
<dbReference type="InterPro" id="IPR029787">
    <property type="entry name" value="Nucleotide_cyclase"/>
</dbReference>
<feature type="domain" description="GGDEF" evidence="2">
    <location>
        <begin position="587"/>
        <end position="732"/>
    </location>
</feature>
<dbReference type="Gene3D" id="3.10.580.10">
    <property type="entry name" value="CBS-domain"/>
    <property type="match status" value="1"/>
</dbReference>
<comment type="caution">
    <text evidence="3">The sequence shown here is derived from an EMBL/GenBank/DDBJ whole genome shotgun (WGS) entry which is preliminary data.</text>
</comment>
<dbReference type="PANTHER" id="PTHR33121:SF76">
    <property type="entry name" value="SIGNALING PROTEIN"/>
    <property type="match status" value="1"/>
</dbReference>
<name>A0ABW2NZ96_9BACL</name>
<evidence type="ECO:0000259" key="1">
    <source>
        <dbReference type="PROSITE" id="PS50883"/>
    </source>
</evidence>